<dbReference type="PANTHER" id="PTHR44259:SF114">
    <property type="entry name" value="OS06G0707300 PROTEIN"/>
    <property type="match status" value="1"/>
</dbReference>
<dbReference type="PANTHER" id="PTHR44259">
    <property type="entry name" value="OS07G0183000 PROTEIN-RELATED"/>
    <property type="match status" value="1"/>
</dbReference>
<reference evidence="2 3" key="1">
    <citation type="submission" date="2019-06" db="EMBL/GenBank/DDBJ databases">
        <title>A chromosomal-level reference genome of Carpinus fangiana (Coryloideae, Betulaceae).</title>
        <authorList>
            <person name="Yang X."/>
            <person name="Wang Z."/>
            <person name="Zhang L."/>
            <person name="Hao G."/>
            <person name="Liu J."/>
            <person name="Yang Y."/>
        </authorList>
    </citation>
    <scope>NUCLEOTIDE SEQUENCE [LARGE SCALE GENOMIC DNA]</scope>
    <source>
        <strain evidence="2">Cfa_2016G</strain>
        <tissue evidence="2">Leaf</tissue>
    </source>
</reference>
<dbReference type="InterPro" id="IPR050942">
    <property type="entry name" value="F-box_BR-signaling"/>
</dbReference>
<organism evidence="2 3">
    <name type="scientific">Carpinus fangiana</name>
    <dbReference type="NCBI Taxonomy" id="176857"/>
    <lineage>
        <taxon>Eukaryota</taxon>
        <taxon>Viridiplantae</taxon>
        <taxon>Streptophyta</taxon>
        <taxon>Embryophyta</taxon>
        <taxon>Tracheophyta</taxon>
        <taxon>Spermatophyta</taxon>
        <taxon>Magnoliopsida</taxon>
        <taxon>eudicotyledons</taxon>
        <taxon>Gunneridae</taxon>
        <taxon>Pentapetalae</taxon>
        <taxon>rosids</taxon>
        <taxon>fabids</taxon>
        <taxon>Fagales</taxon>
        <taxon>Betulaceae</taxon>
        <taxon>Carpinus</taxon>
    </lineage>
</organism>
<accession>A0A5N6QXC8</accession>
<feature type="domain" description="KIB1-4 beta-propeller" evidence="1">
    <location>
        <begin position="58"/>
        <end position="193"/>
    </location>
</feature>
<proteinExistence type="predicted"/>
<dbReference type="AlphaFoldDB" id="A0A5N6QXC8"/>
<evidence type="ECO:0000313" key="2">
    <source>
        <dbReference type="EMBL" id="KAE8021878.1"/>
    </source>
</evidence>
<sequence length="294" mass="33749">MQKKVNLKGQLAKLPYDLINEIGKTMINYVDYVRLQSTCKSLKSMLPKMPNHQLSQVPWLMLPHDNGRENTRFSFLNPLENKMYNLDIPEDLAFFRECFIQKVVLLSNPTSNEFTAMAIYGELREFAFCRSGDKKWSKLMVPQFADNVLSYEGKFYVLSCTKEVWIGDATSLPKMTRIAPPCFDPNDCWLVRMSSDQSRFKWIKVTSIGDDAFFIGKNNSLFISSQNLPNDWRKNCIYFSNAYIEGHIDGIVGGYNNVMYNLKTRRIESIPGYVASDSLLVSPAPIWVTPNPTL</sequence>
<dbReference type="Pfam" id="PF03478">
    <property type="entry name" value="Beta-prop_KIB1-4"/>
    <property type="match status" value="1"/>
</dbReference>
<name>A0A5N6QXC8_9ROSI</name>
<protein>
    <recommendedName>
        <fullName evidence="1">KIB1-4 beta-propeller domain-containing protein</fullName>
    </recommendedName>
</protein>
<dbReference type="InterPro" id="IPR005174">
    <property type="entry name" value="KIB1-4_b-propeller"/>
</dbReference>
<dbReference type="EMBL" id="CM017323">
    <property type="protein sequence ID" value="KAE8021878.1"/>
    <property type="molecule type" value="Genomic_DNA"/>
</dbReference>
<dbReference type="OrthoDB" id="642536at2759"/>
<evidence type="ECO:0000313" key="3">
    <source>
        <dbReference type="Proteomes" id="UP000327013"/>
    </source>
</evidence>
<gene>
    <name evidence="2" type="ORF">FH972_007728</name>
</gene>
<dbReference type="Proteomes" id="UP000327013">
    <property type="component" value="Chromosome 3"/>
</dbReference>
<keyword evidence="3" id="KW-1185">Reference proteome</keyword>
<evidence type="ECO:0000259" key="1">
    <source>
        <dbReference type="Pfam" id="PF03478"/>
    </source>
</evidence>